<feature type="region of interest" description="Disordered" evidence="13">
    <location>
        <begin position="333"/>
        <end position="469"/>
    </location>
</feature>
<dbReference type="STRING" id="7868.ENSCMIP00000042382"/>
<evidence type="ECO:0000256" key="13">
    <source>
        <dbReference type="SAM" id="MobiDB-lite"/>
    </source>
</evidence>
<reference evidence="14" key="5">
    <citation type="submission" date="2025-09" db="UniProtKB">
        <authorList>
            <consortium name="Ensembl"/>
        </authorList>
    </citation>
    <scope>IDENTIFICATION</scope>
</reference>
<dbReference type="SUPFAM" id="SSF50978">
    <property type="entry name" value="WD40 repeat-like"/>
    <property type="match status" value="1"/>
</dbReference>
<feature type="compositionally biased region" description="Basic residues" evidence="13">
    <location>
        <begin position="350"/>
        <end position="359"/>
    </location>
</feature>
<dbReference type="FunFam" id="2.130.10.10:FF:000311">
    <property type="entry name" value="general transcription factor 3C polypeptide 2"/>
    <property type="match status" value="1"/>
</dbReference>
<dbReference type="OrthoDB" id="4703at2759"/>
<evidence type="ECO:0000256" key="10">
    <source>
        <dbReference type="ARBA" id="ARBA00077594"/>
    </source>
</evidence>
<organism evidence="14 15">
    <name type="scientific">Callorhinchus milii</name>
    <name type="common">Ghost shark</name>
    <dbReference type="NCBI Taxonomy" id="7868"/>
    <lineage>
        <taxon>Eukaryota</taxon>
        <taxon>Metazoa</taxon>
        <taxon>Chordata</taxon>
        <taxon>Craniata</taxon>
        <taxon>Vertebrata</taxon>
        <taxon>Chondrichthyes</taxon>
        <taxon>Holocephali</taxon>
        <taxon>Chimaeriformes</taxon>
        <taxon>Callorhinchidae</taxon>
        <taxon>Callorhinchus</taxon>
    </lineage>
</organism>
<evidence type="ECO:0000256" key="7">
    <source>
        <dbReference type="ARBA" id="ARBA00053668"/>
    </source>
</evidence>
<accession>A0A4W3JIS8</accession>
<dbReference type="SMART" id="SM00320">
    <property type="entry name" value="WD40"/>
    <property type="match status" value="4"/>
</dbReference>
<dbReference type="CTD" id="2976"/>
<feature type="compositionally biased region" description="Acidic residues" evidence="13">
    <location>
        <begin position="555"/>
        <end position="585"/>
    </location>
</feature>
<dbReference type="InterPro" id="IPR015943">
    <property type="entry name" value="WD40/YVTN_repeat-like_dom_sf"/>
</dbReference>
<feature type="compositionally biased region" description="Polar residues" evidence="13">
    <location>
        <begin position="333"/>
        <end position="343"/>
    </location>
</feature>
<evidence type="ECO:0000256" key="8">
    <source>
        <dbReference type="ARBA" id="ARBA00063334"/>
    </source>
</evidence>
<keyword evidence="3 12" id="KW-0853">WD repeat</keyword>
<sequence>MEPNVQEACETDAEEAQKMGISLEITQASGDIPSQIKIDNMVSSDCSMGTPTENIARCEMSTQIIEPGQNKIPGLTFTSDVSTTDTNSLQECTDLAKRKIAQTDSHQLDHNLQFTNSPSNADDSTVIDAEVSSGDFSLLTMDTASRQQSACKKGEQSNTNTEIPSRASLDEPCHSAGTTQETDYNMVTRLDENIEIPSVLSADQPCLTTGTIPQSTGRKRGRPRKIVKEEKDGLICNQSTEDCNVSLNAISGETGPQPVILPQKRRRKPKCIIEIGGKTILSCSSTENGGGSEIGTPHPVKIPKKQGRKSKHAKEMHVDGVLAHHLSAESTISVENGSDSPMGSPQPLKILKKRGRKPKQVNEVPVDGGLAQPLSAEGTISTENGGSSQVGEPQAVKIPKKRGRKPKNAEVVSAEGDQAHHCAEGIISTENGGDMGTPQPVKIPKKRGRKPKSEMVPKEENTDTHGLLKPIVQRLLDESGADEELTASGRPKRRAARAALLYLHEIVAEIKSPTHLVDEVTDSANANSDRDQSQGQPQSPPKRRQGRKRKKFSDDDFDDVSEDKDFEIDGVSEEDEEDEEEEFSEADSSSGVCESDLEDLDDSAQKLKRMSINKQVPSSKPRLCGNFANGLHNTIMVTVWESTTITKEHREKHHSSWVFPEWIPSSQDWTFLSQSESLQYLPDEPKSALFTIKREGIQEDGTTQSLGRFQSLPTHNTRWDISFFVGGPVWSMEWCPTPEGSATCQYAAIYCNKRMDDRHSLKNLNAGPALLQIWQLGDLQQDSCPQMNSAFAYGVATDHGCIWDMKWCPSGAWELPETTRKSPQVARLGILAVAFSTGKIVIYSLPHPKPLTKYKMLQSKGSSDQEPIICKVQCNAILEIGSVHFGATSQCGQCFCLDWMPSKEHLHVAAGFYDGTVGLWNLTTKSLLLRVRQADRTLKIYPFHSFVAHDHAVKAIAWSKCHSDFLVTASPDRKIKFWDLKRTYHPLNVLKRHLNTEVSWLVPWCGVMVAQENCYSAFGLSGIHFVDAGYLGYKPYFAAPRTGSVWSVSGSDWLNTCASGDNSGEVIGVILPDCKNTTMNVKRPNERRFPVYKADMVEHNSCGRTSTRRLVQGKETLDSSEIEKDNVNTRTGPKTYSEAVKQYYLQFDDTDLRSFKDWFCRAPFLRMQAVDKNTETYLGRMPLESVHKVRFNPNLDAHGWVISGGQSGIVRAHCVQSLNTHVSRKLIKECQAQFKSMFQPKETDVMENPVLSVVSHNIELAVQTE</sequence>
<evidence type="ECO:0000256" key="4">
    <source>
        <dbReference type="ARBA" id="ARBA00022737"/>
    </source>
</evidence>
<dbReference type="InterPro" id="IPR019775">
    <property type="entry name" value="WD40_repeat_CS"/>
</dbReference>
<dbReference type="GO" id="GO:0006383">
    <property type="term" value="P:transcription by RNA polymerase III"/>
    <property type="evidence" value="ECO:0007669"/>
    <property type="project" value="TreeGrafter"/>
</dbReference>
<evidence type="ECO:0000256" key="6">
    <source>
        <dbReference type="ARBA" id="ARBA00023242"/>
    </source>
</evidence>
<dbReference type="PROSITE" id="PS00678">
    <property type="entry name" value="WD_REPEATS_1"/>
    <property type="match status" value="1"/>
</dbReference>
<dbReference type="InParanoid" id="A0A4W3JIS8"/>
<comment type="subunit">
    <text evidence="8">Part of the TFIIIC subcomplex TFIIIC2, consisting of six subunits, GTF3C1, GTF3C2, GTF3C3, GTF3C4, GTF3C5 and GTF3C6.</text>
</comment>
<dbReference type="Gene3D" id="2.130.10.10">
    <property type="entry name" value="YVTN repeat-like/Quinoprotein amine dehydrogenase"/>
    <property type="match status" value="1"/>
</dbReference>
<evidence type="ECO:0000256" key="2">
    <source>
        <dbReference type="ARBA" id="ARBA00022553"/>
    </source>
</evidence>
<name>A0A4W3JIS8_CALMI</name>
<dbReference type="GO" id="GO:0005634">
    <property type="term" value="C:nucleus"/>
    <property type="evidence" value="ECO:0007669"/>
    <property type="project" value="UniProtKB-SubCell"/>
</dbReference>
<dbReference type="InterPro" id="IPR036322">
    <property type="entry name" value="WD40_repeat_dom_sf"/>
</dbReference>
<dbReference type="PROSITE" id="PS50294">
    <property type="entry name" value="WD_REPEATS_REGION"/>
    <property type="match status" value="1"/>
</dbReference>
<feature type="region of interest" description="Disordered" evidence="13">
    <location>
        <begin position="284"/>
        <end position="304"/>
    </location>
</feature>
<keyword evidence="5" id="KW-0804">Transcription</keyword>
<reference evidence="15" key="2">
    <citation type="journal article" date="2007" name="PLoS Biol.">
        <title>Survey sequencing and comparative analysis of the elephant shark (Callorhinchus milii) genome.</title>
        <authorList>
            <person name="Venkatesh B."/>
            <person name="Kirkness E.F."/>
            <person name="Loh Y.H."/>
            <person name="Halpern A.L."/>
            <person name="Lee A.P."/>
            <person name="Johnson J."/>
            <person name="Dandona N."/>
            <person name="Viswanathan L.D."/>
            <person name="Tay A."/>
            <person name="Venter J.C."/>
            <person name="Strausberg R.L."/>
            <person name="Brenner S."/>
        </authorList>
    </citation>
    <scope>NUCLEOTIDE SEQUENCE [LARGE SCALE GENOMIC DNA]</scope>
</reference>
<feature type="compositionally biased region" description="Basic residues" evidence="13">
    <location>
        <begin position="541"/>
        <end position="551"/>
    </location>
</feature>
<dbReference type="Proteomes" id="UP000314986">
    <property type="component" value="Unassembled WGS sequence"/>
</dbReference>
<dbReference type="OMA" id="GFIWQLK"/>
<keyword evidence="2" id="KW-0597">Phosphoprotein</keyword>
<proteinExistence type="predicted"/>
<feature type="compositionally biased region" description="Basic and acidic residues" evidence="13">
    <location>
        <begin position="451"/>
        <end position="463"/>
    </location>
</feature>
<dbReference type="PROSITE" id="PS50082">
    <property type="entry name" value="WD_REPEATS_2"/>
    <property type="match status" value="1"/>
</dbReference>
<feature type="compositionally biased region" description="Polar residues" evidence="13">
    <location>
        <begin position="378"/>
        <end position="391"/>
    </location>
</feature>
<reference evidence="15" key="1">
    <citation type="journal article" date="2006" name="Science">
        <title>Ancient noncoding elements conserved in the human genome.</title>
        <authorList>
            <person name="Venkatesh B."/>
            <person name="Kirkness E.F."/>
            <person name="Loh Y.H."/>
            <person name="Halpern A.L."/>
            <person name="Lee A.P."/>
            <person name="Johnson J."/>
            <person name="Dandona N."/>
            <person name="Viswanathan L.D."/>
            <person name="Tay A."/>
            <person name="Venter J.C."/>
            <person name="Strausberg R.L."/>
            <person name="Brenner S."/>
        </authorList>
    </citation>
    <scope>NUCLEOTIDE SEQUENCE [LARGE SCALE GENOMIC DNA]</scope>
</reference>
<dbReference type="GO" id="GO:0000127">
    <property type="term" value="C:transcription factor TFIIIC complex"/>
    <property type="evidence" value="ECO:0007669"/>
    <property type="project" value="TreeGrafter"/>
</dbReference>
<keyword evidence="4" id="KW-0677">Repeat</keyword>
<dbReference type="GeneTree" id="ENSGT00390000018632"/>
<evidence type="ECO:0000256" key="5">
    <source>
        <dbReference type="ARBA" id="ARBA00023163"/>
    </source>
</evidence>
<evidence type="ECO:0000256" key="1">
    <source>
        <dbReference type="ARBA" id="ARBA00004123"/>
    </source>
</evidence>
<keyword evidence="6" id="KW-0539">Nucleus</keyword>
<evidence type="ECO:0000256" key="9">
    <source>
        <dbReference type="ARBA" id="ARBA00069550"/>
    </source>
</evidence>
<dbReference type="PANTHER" id="PTHR15052">
    <property type="entry name" value="RNA POLYMERASE III TRANSCRIPTION INITIATION FACTOR COMPLEX SUBUNIT"/>
    <property type="match status" value="1"/>
</dbReference>
<reference evidence="15" key="3">
    <citation type="journal article" date="2014" name="Nature">
        <title>Elephant shark genome provides unique insights into gnathostome evolution.</title>
        <authorList>
            <consortium name="International Elephant Shark Genome Sequencing Consortium"/>
            <person name="Venkatesh B."/>
            <person name="Lee A.P."/>
            <person name="Ravi V."/>
            <person name="Maurya A.K."/>
            <person name="Lian M.M."/>
            <person name="Swann J.B."/>
            <person name="Ohta Y."/>
            <person name="Flajnik M.F."/>
            <person name="Sutoh Y."/>
            <person name="Kasahara M."/>
            <person name="Hoon S."/>
            <person name="Gangu V."/>
            <person name="Roy S.W."/>
            <person name="Irimia M."/>
            <person name="Korzh V."/>
            <person name="Kondrychyn I."/>
            <person name="Lim Z.W."/>
            <person name="Tay B.H."/>
            <person name="Tohari S."/>
            <person name="Kong K.W."/>
            <person name="Ho S."/>
            <person name="Lorente-Galdos B."/>
            <person name="Quilez J."/>
            <person name="Marques-Bonet T."/>
            <person name="Raney B.J."/>
            <person name="Ingham P.W."/>
            <person name="Tay A."/>
            <person name="Hillier L.W."/>
            <person name="Minx P."/>
            <person name="Boehm T."/>
            <person name="Wilson R.K."/>
            <person name="Brenner S."/>
            <person name="Warren W.C."/>
        </authorList>
    </citation>
    <scope>NUCLEOTIDE SEQUENCE [LARGE SCALE GENOMIC DNA]</scope>
</reference>
<dbReference type="Ensembl" id="ENSCMIT00000042995.1">
    <property type="protein sequence ID" value="ENSCMIP00000042382.1"/>
    <property type="gene ID" value="ENSCMIG00000017613.1"/>
</dbReference>
<dbReference type="InterPro" id="IPR052416">
    <property type="entry name" value="GTF3C_component"/>
</dbReference>
<reference evidence="14" key="4">
    <citation type="submission" date="2025-08" db="UniProtKB">
        <authorList>
            <consortium name="Ensembl"/>
        </authorList>
    </citation>
    <scope>IDENTIFICATION</scope>
</reference>
<evidence type="ECO:0000256" key="11">
    <source>
        <dbReference type="ARBA" id="ARBA00080928"/>
    </source>
</evidence>
<evidence type="ECO:0000256" key="12">
    <source>
        <dbReference type="PROSITE-ProRule" id="PRU00221"/>
    </source>
</evidence>
<feature type="region of interest" description="Disordered" evidence="13">
    <location>
        <begin position="524"/>
        <end position="602"/>
    </location>
</feature>
<evidence type="ECO:0000313" key="14">
    <source>
        <dbReference type="Ensembl" id="ENSCMIP00000042382.1"/>
    </source>
</evidence>
<dbReference type="InterPro" id="IPR001680">
    <property type="entry name" value="WD40_rpt"/>
</dbReference>
<dbReference type="AlphaFoldDB" id="A0A4W3JIS8"/>
<feature type="compositionally biased region" description="Polar residues" evidence="13">
    <location>
        <begin position="149"/>
        <end position="163"/>
    </location>
</feature>
<keyword evidence="15" id="KW-1185">Reference proteome</keyword>
<feature type="region of interest" description="Disordered" evidence="13">
    <location>
        <begin position="149"/>
        <end position="179"/>
    </location>
</feature>
<gene>
    <name evidence="14" type="primary">gtf3c2</name>
</gene>
<comment type="function">
    <text evidence="7">Required for RNA polymerase III-mediated transcription. Component of TFIIIC that initiates transcription complex assembly on tRNA and is required for transcription of 5S rRNA and other stable nuclear and cytoplasmic RNAs. May play a direct role in stabilizing interactions of TFIIIC2 with TFIIIC1.</text>
</comment>
<dbReference type="KEGG" id="cmk:103185800"/>
<dbReference type="PANTHER" id="PTHR15052:SF2">
    <property type="entry name" value="GENERAL TRANSCRIPTION FACTOR 3C POLYPEPTIDE 2"/>
    <property type="match status" value="1"/>
</dbReference>
<evidence type="ECO:0000313" key="15">
    <source>
        <dbReference type="Proteomes" id="UP000314986"/>
    </source>
</evidence>
<evidence type="ECO:0000256" key="3">
    <source>
        <dbReference type="ARBA" id="ARBA00022574"/>
    </source>
</evidence>
<protein>
    <recommendedName>
        <fullName evidence="9">General transcription factor 3C polypeptide 2</fullName>
    </recommendedName>
    <alternativeName>
        <fullName evidence="10">TF3C-beta</fullName>
    </alternativeName>
    <alternativeName>
        <fullName evidence="11">Transcription factor IIIC subunit beta</fullName>
    </alternativeName>
</protein>
<dbReference type="GeneID" id="103185800"/>
<feature type="repeat" description="WD" evidence="12">
    <location>
        <begin position="946"/>
        <end position="981"/>
    </location>
</feature>
<comment type="subcellular location">
    <subcellularLocation>
        <location evidence="1">Nucleus</location>
    </subcellularLocation>
</comment>